<sequence length="474" mass="55055">MCARNYQQKKMHSRRNEGHMKLSPSTKIHSQHRYESAHEQYPVSRREALERSPREWRKTSLRKVDGSRRILVEDRRGNPIERRDYCWHFGGGRAEKVRSRPPPYGQQRKRSRFDDGVVHRNYDYAEPVQFDDGLNNRLKHAYDFDHDHGFSRMDKEVYSESRIVGIGAKGILSKKVEEGAIRGSYRLPPDKVPVPNYGESDRFLPSWSRDADIGQFEHEKSWYRDSVPSDKLVIKSYKGENPIYHSRDVSYSMVPLSHSKDFAGTSKHRDFAGTSSGFSGSEYMASYRDFVPLPSFDEYPRNSGKLTDYMGLNAYGHRPVVETVRDPKTGPRNISYYQRGASSPTRTEHDVFVNPKPRVMANDDCGFRSDKLKEMLASHTRLDFDHTQTDYDHRDSSRPNIKHPVVSRNDGMDGFSGNLRKRTVWDHSTLHIQTASDYVDMNRTSYASKQSGEILDSEYTYGRRVSQDYEVPYY</sequence>
<name>A0A1Q3CH59_CEPFO</name>
<dbReference type="PANTHER" id="PTHR46619">
    <property type="entry name" value="RNA RECOGNITION MOTIF XS DOMAIN PROTEIN-RELATED"/>
    <property type="match status" value="1"/>
</dbReference>
<feature type="region of interest" description="Disordered" evidence="1">
    <location>
        <begin position="388"/>
        <end position="413"/>
    </location>
</feature>
<feature type="compositionally biased region" description="Basic and acidic residues" evidence="1">
    <location>
        <begin position="388"/>
        <end position="397"/>
    </location>
</feature>
<gene>
    <name evidence="2" type="ORF">CFOL_v3_22876</name>
</gene>
<reference evidence="3" key="1">
    <citation type="submission" date="2016-04" db="EMBL/GenBank/DDBJ databases">
        <title>Cephalotus genome sequencing.</title>
        <authorList>
            <person name="Fukushima K."/>
            <person name="Hasebe M."/>
            <person name="Fang X."/>
        </authorList>
    </citation>
    <scope>NUCLEOTIDE SEQUENCE [LARGE SCALE GENOMIC DNA]</scope>
    <source>
        <strain evidence="3">cv. St1</strain>
    </source>
</reference>
<dbReference type="AlphaFoldDB" id="A0A1Q3CH59"/>
<evidence type="ECO:0000256" key="1">
    <source>
        <dbReference type="SAM" id="MobiDB-lite"/>
    </source>
</evidence>
<protein>
    <submittedName>
        <fullName evidence="2">Uncharacterized protein</fullName>
    </submittedName>
</protein>
<feature type="compositionally biased region" description="Basic and acidic residues" evidence="1">
    <location>
        <begin position="32"/>
        <end position="60"/>
    </location>
</feature>
<proteinExistence type="predicted"/>
<dbReference type="InParanoid" id="A0A1Q3CH59"/>
<dbReference type="Proteomes" id="UP000187406">
    <property type="component" value="Unassembled WGS sequence"/>
</dbReference>
<accession>A0A1Q3CH59</accession>
<dbReference type="STRING" id="3775.A0A1Q3CH59"/>
<keyword evidence="3" id="KW-1185">Reference proteome</keyword>
<comment type="caution">
    <text evidence="2">The sequence shown here is derived from an EMBL/GenBank/DDBJ whole genome shotgun (WGS) entry which is preliminary data.</text>
</comment>
<feature type="region of interest" description="Disordered" evidence="1">
    <location>
        <begin position="1"/>
        <end position="60"/>
    </location>
</feature>
<evidence type="ECO:0000313" key="2">
    <source>
        <dbReference type="EMBL" id="GAV79411.1"/>
    </source>
</evidence>
<evidence type="ECO:0000313" key="3">
    <source>
        <dbReference type="Proteomes" id="UP000187406"/>
    </source>
</evidence>
<dbReference type="EMBL" id="BDDD01001972">
    <property type="protein sequence ID" value="GAV79411.1"/>
    <property type="molecule type" value="Genomic_DNA"/>
</dbReference>
<dbReference type="PANTHER" id="PTHR46619:SF4">
    <property type="entry name" value="XS DOMAIN-CONTAINING PROTEIN-RELATED"/>
    <property type="match status" value="1"/>
</dbReference>
<dbReference type="OrthoDB" id="777694at2759"/>
<organism evidence="2 3">
    <name type="scientific">Cephalotus follicularis</name>
    <name type="common">Albany pitcher plant</name>
    <dbReference type="NCBI Taxonomy" id="3775"/>
    <lineage>
        <taxon>Eukaryota</taxon>
        <taxon>Viridiplantae</taxon>
        <taxon>Streptophyta</taxon>
        <taxon>Embryophyta</taxon>
        <taxon>Tracheophyta</taxon>
        <taxon>Spermatophyta</taxon>
        <taxon>Magnoliopsida</taxon>
        <taxon>eudicotyledons</taxon>
        <taxon>Gunneridae</taxon>
        <taxon>Pentapetalae</taxon>
        <taxon>rosids</taxon>
        <taxon>fabids</taxon>
        <taxon>Oxalidales</taxon>
        <taxon>Cephalotaceae</taxon>
        <taxon>Cephalotus</taxon>
    </lineage>
</organism>